<organism evidence="1 2">
    <name type="scientific">Cupriavidus basilensis</name>
    <dbReference type="NCBI Taxonomy" id="68895"/>
    <lineage>
        <taxon>Bacteria</taxon>
        <taxon>Pseudomonadati</taxon>
        <taxon>Pseudomonadota</taxon>
        <taxon>Betaproteobacteria</taxon>
        <taxon>Burkholderiales</taxon>
        <taxon>Burkholderiaceae</taxon>
        <taxon>Cupriavidus</taxon>
    </lineage>
</organism>
<reference evidence="1 2" key="1">
    <citation type="submission" date="2023-03" db="EMBL/GenBank/DDBJ databases">
        <title>Draft assemblies of triclosan tolerant bacteria isolated from returned activated sludge.</title>
        <authorList>
            <person name="Van Hamelsveld S."/>
        </authorList>
    </citation>
    <scope>NUCLEOTIDE SEQUENCE [LARGE SCALE GENOMIC DNA]</scope>
    <source>
        <strain evidence="1 2">GW210010_S58</strain>
    </source>
</reference>
<gene>
    <name evidence="1" type="ORF">P3W85_40505</name>
</gene>
<comment type="caution">
    <text evidence="1">The sequence shown here is derived from an EMBL/GenBank/DDBJ whole genome shotgun (WGS) entry which is preliminary data.</text>
</comment>
<name>A0ABT6B2S5_9BURK</name>
<protein>
    <submittedName>
        <fullName evidence="1">Uncharacterized protein</fullName>
    </submittedName>
</protein>
<evidence type="ECO:0000313" key="2">
    <source>
        <dbReference type="Proteomes" id="UP001216674"/>
    </source>
</evidence>
<dbReference type="Proteomes" id="UP001216674">
    <property type="component" value="Unassembled WGS sequence"/>
</dbReference>
<keyword evidence="2" id="KW-1185">Reference proteome</keyword>
<accession>A0ABT6B2S5</accession>
<dbReference type="EMBL" id="JARJLM010000658">
    <property type="protein sequence ID" value="MDF3839176.1"/>
    <property type="molecule type" value="Genomic_DNA"/>
</dbReference>
<dbReference type="RefSeq" id="WP_276268943.1">
    <property type="nucleotide sequence ID" value="NZ_JARJLM010000658.1"/>
</dbReference>
<evidence type="ECO:0000313" key="1">
    <source>
        <dbReference type="EMBL" id="MDF3839176.1"/>
    </source>
</evidence>
<sequence length="78" mass="8590">MPEALAQWHAGMVACHRAVMQHPQNSPCTGLGLAAAVNSQCIAAAKRLATRFFCGLNENVFILRVPRPWMAWRAFAIL</sequence>
<proteinExistence type="predicted"/>